<evidence type="ECO:0000313" key="2">
    <source>
        <dbReference type="EMBL" id="ATY67394.1"/>
    </source>
</evidence>
<dbReference type="Gene3D" id="3.60.21.10">
    <property type="match status" value="1"/>
</dbReference>
<dbReference type="GO" id="GO:0009166">
    <property type="term" value="P:nucleotide catabolic process"/>
    <property type="evidence" value="ECO:0007669"/>
    <property type="project" value="InterPro"/>
</dbReference>
<dbReference type="OrthoDB" id="7722975at2759"/>
<dbReference type="VEuPathDB" id="FungiDB:CCM_07514"/>
<dbReference type="FunFam" id="3.60.21.10:FF:000043">
    <property type="entry name" value="Ser/Thr protein phosphatase family"/>
    <property type="match status" value="1"/>
</dbReference>
<dbReference type="EMBL" id="CP023328">
    <property type="protein sequence ID" value="ATY67394.1"/>
    <property type="molecule type" value="Genomic_DNA"/>
</dbReference>
<dbReference type="GO" id="GO:0005576">
    <property type="term" value="C:extracellular region"/>
    <property type="evidence" value="ECO:0007669"/>
    <property type="project" value="UniProtKB-ARBA"/>
</dbReference>
<feature type="domain" description="Putative 5'-nucleotidase C-terminal" evidence="1">
    <location>
        <begin position="497"/>
        <end position="689"/>
    </location>
</feature>
<dbReference type="Pfam" id="PF21953">
    <property type="entry name" value="NadN_nucleosid_C"/>
    <property type="match status" value="1"/>
</dbReference>
<name>A0A2H4SWB8_CORMI</name>
<organism evidence="2 3">
    <name type="scientific">Cordyceps militaris</name>
    <name type="common">Caterpillar fungus</name>
    <name type="synonym">Clavaria militaris</name>
    <dbReference type="NCBI Taxonomy" id="73501"/>
    <lineage>
        <taxon>Eukaryota</taxon>
        <taxon>Fungi</taxon>
        <taxon>Dikarya</taxon>
        <taxon>Ascomycota</taxon>
        <taxon>Pezizomycotina</taxon>
        <taxon>Sordariomycetes</taxon>
        <taxon>Hypocreomycetidae</taxon>
        <taxon>Hypocreales</taxon>
        <taxon>Cordycipitaceae</taxon>
        <taxon>Cordyceps</taxon>
    </lineage>
</organism>
<dbReference type="Gene3D" id="3.90.780.10">
    <property type="entry name" value="5'-Nucleotidase, C-terminal domain"/>
    <property type="match status" value="1"/>
</dbReference>
<dbReference type="InterPro" id="IPR006179">
    <property type="entry name" value="5_nucleotidase/apyrase"/>
</dbReference>
<gene>
    <name evidence="2" type="ORF">A9K55_000202</name>
</gene>
<dbReference type="InterPro" id="IPR029052">
    <property type="entry name" value="Metallo-depent_PP-like"/>
</dbReference>
<protein>
    <submittedName>
        <fullName evidence="2">Ser Thr phosphatase family</fullName>
    </submittedName>
</protein>
<accession>A0A2H4SWB8</accession>
<dbReference type="InterPro" id="IPR053828">
    <property type="entry name" value="Nucleosidase_C"/>
</dbReference>
<dbReference type="GO" id="GO:0016787">
    <property type="term" value="F:hydrolase activity"/>
    <property type="evidence" value="ECO:0007669"/>
    <property type="project" value="InterPro"/>
</dbReference>
<dbReference type="VEuPathDB" id="FungiDB:A9K55_000202"/>
<dbReference type="SUPFAM" id="SSF56300">
    <property type="entry name" value="Metallo-dependent phosphatases"/>
    <property type="match status" value="1"/>
</dbReference>
<dbReference type="CDD" id="cd07407">
    <property type="entry name" value="MPP_YHR202W_N"/>
    <property type="match status" value="1"/>
</dbReference>
<dbReference type="InterPro" id="IPR041823">
    <property type="entry name" value="YHR202W_N"/>
</dbReference>
<dbReference type="AlphaFoldDB" id="A0A2H4SWB8"/>
<dbReference type="SUPFAM" id="SSF55816">
    <property type="entry name" value="5'-nucleotidase (syn. UDP-sugar hydrolase), C-terminal domain"/>
    <property type="match status" value="1"/>
</dbReference>
<dbReference type="GO" id="GO:0005829">
    <property type="term" value="C:cytosol"/>
    <property type="evidence" value="ECO:0007669"/>
    <property type="project" value="TreeGrafter"/>
</dbReference>
<evidence type="ECO:0000259" key="1">
    <source>
        <dbReference type="Pfam" id="PF21953"/>
    </source>
</evidence>
<dbReference type="PANTHER" id="PTHR11575">
    <property type="entry name" value="5'-NUCLEOTIDASE-RELATED"/>
    <property type="match status" value="1"/>
</dbReference>
<reference evidence="2 3" key="1">
    <citation type="journal article" date="2017" name="BMC Genomics">
        <title>Chromosome level assembly and secondary metabolite potential of the parasitic fungus Cordyceps militaris.</title>
        <authorList>
            <person name="Kramer G.J."/>
            <person name="Nodwell J.R."/>
        </authorList>
    </citation>
    <scope>NUCLEOTIDE SEQUENCE [LARGE SCALE GENOMIC DNA]</scope>
    <source>
        <strain evidence="2 3">ATCC 34164</strain>
    </source>
</reference>
<dbReference type="Proteomes" id="UP000323067">
    <property type="component" value="Chromosome i"/>
</dbReference>
<sequence length="735" mass="81315">MCWHRGGDYSMQFCVLNANARLSVSGFVQIHVPHPGVARLRQSQACSIGEALTSESLYNNGQAAPWQVSGPFADHTIGKENVGQKMKSTCFLNGLIAAVIGPSLIAACGHDQDSCYGPQNNVEYVRQVKRMQPGAPNATYGPKGPLEWGQINFMHTTDTHGWLEGHLKQPNYGADWGDFVTFTRRMKQTAGNMGVDLLLVDTGDLHDGTGLSDATPEDGALSMPIFDEVAFDLLTIGNHELYVSEVAYQMFNTWARKWGDRYVTSNVQIRNPATGAFEYVGVTHRYFTTDKGLRVMAFGVLFDFTGNSNASRVIKAADMVKEAWFADALHTTQPVDLFVLFGHNAVSPRDKGSTLKTVWDAIRAVHPTTPVSLFGGHSHIRDFAVYDETSVGIEAGRYCETIGWVAMTGFDARNSGYKGIANPRGVPNPARPAKTNATSPFRYARRYLDWNRNTFIYHSHQQPGTYDYHSGSRVTGLITAAREKLRLGDVYGCAPQSWCMECAPFDSPQNLFPGVIVPAVSKIVVQPARADKARIILGNTGSVRYDVPKGPFTYDDNFIVSPFRDVFRYLKDVPYDKAQKLIRQLNNGRADKRSTLVSMAVPQDACTNPTAGHLGRREQHGGPVRRQEVVTPGYVTKDDWGTDGDDTNHTAVPFMRNPGYYEARAGFPAEGSPEVVDVVFYDFIEKYILQYLGSGFNASLVDCYIDCNFTSQDFLLPYAKAVWQDNINDCPIDGI</sequence>
<dbReference type="PANTHER" id="PTHR11575:SF22">
    <property type="entry name" value="ADL392WP"/>
    <property type="match status" value="1"/>
</dbReference>
<dbReference type="InterPro" id="IPR036907">
    <property type="entry name" value="5'-Nucleotdase_C_sf"/>
</dbReference>
<evidence type="ECO:0000313" key="3">
    <source>
        <dbReference type="Proteomes" id="UP000323067"/>
    </source>
</evidence>
<proteinExistence type="predicted"/>